<dbReference type="AlphaFoldDB" id="A0A1E3PR98"/>
<dbReference type="HAMAP" id="MF_03105">
    <property type="entry name" value="Mdm34"/>
    <property type="match status" value="1"/>
</dbReference>
<evidence type="ECO:0000256" key="5">
    <source>
        <dbReference type="ARBA" id="ARBA00022787"/>
    </source>
</evidence>
<evidence type="ECO:0000256" key="8">
    <source>
        <dbReference type="ARBA" id="ARBA00023128"/>
    </source>
</evidence>
<protein>
    <recommendedName>
        <fullName evidence="10">Mitochondrial distribution and morphology protein 34</fullName>
    </recommendedName>
</protein>
<evidence type="ECO:0000256" key="11">
    <source>
        <dbReference type="SAM" id="MobiDB-lite"/>
    </source>
</evidence>
<dbReference type="InterPro" id="IPR058825">
    <property type="entry name" value="MDM34_N"/>
</dbReference>
<comment type="subcellular location">
    <subcellularLocation>
        <location evidence="1">Membrane</location>
    </subcellularLocation>
    <subcellularLocation>
        <location evidence="10">Mitochondrion outer membrane</location>
        <topology evidence="10">Multi-pass membrane protein</topology>
    </subcellularLocation>
    <text evidence="10">The ERMES/MDM complex localizes to a few discrete foci (around 10 per single cell), that represent mitochondria-endoplasmic reticulum junctions. These foci are often found next to mtDNA nucleoids.</text>
</comment>
<dbReference type="InterPro" id="IPR031468">
    <property type="entry name" value="SMP_LBD"/>
</dbReference>
<dbReference type="STRING" id="857566.A0A1E3PR98"/>
<keyword evidence="4 10" id="KW-0812">Transmembrane</keyword>
<organism evidence="13 14">
    <name type="scientific">Nadsonia fulvescens var. elongata DSM 6958</name>
    <dbReference type="NCBI Taxonomy" id="857566"/>
    <lineage>
        <taxon>Eukaryota</taxon>
        <taxon>Fungi</taxon>
        <taxon>Dikarya</taxon>
        <taxon>Ascomycota</taxon>
        <taxon>Saccharomycotina</taxon>
        <taxon>Dipodascomycetes</taxon>
        <taxon>Dipodascales</taxon>
        <taxon>Dipodascales incertae sedis</taxon>
        <taxon>Nadsonia</taxon>
    </lineage>
</organism>
<dbReference type="GO" id="GO:0032865">
    <property type="term" value="C:ERMES complex"/>
    <property type="evidence" value="ECO:0007669"/>
    <property type="project" value="UniProtKB-UniRule"/>
</dbReference>
<evidence type="ECO:0000313" key="13">
    <source>
        <dbReference type="EMBL" id="ODQ67472.1"/>
    </source>
</evidence>
<evidence type="ECO:0000256" key="3">
    <source>
        <dbReference type="ARBA" id="ARBA00022452"/>
    </source>
</evidence>
<keyword evidence="14" id="KW-1185">Reference proteome</keyword>
<feature type="domain" description="SMP-LTD" evidence="12">
    <location>
        <begin position="1"/>
        <end position="194"/>
    </location>
</feature>
<keyword evidence="7" id="KW-0446">Lipid-binding</keyword>
<comment type="subunit">
    <text evidence="10">Component of the ER-mitochondria encounter structure (ERMES) or MDM complex, composed of MMM1, MDM10, MDM12 and MDM34.</text>
</comment>
<reference evidence="13 14" key="1">
    <citation type="journal article" date="2016" name="Proc. Natl. Acad. Sci. U.S.A.">
        <title>Comparative genomics of biotechnologically important yeasts.</title>
        <authorList>
            <person name="Riley R."/>
            <person name="Haridas S."/>
            <person name="Wolfe K.H."/>
            <person name="Lopes M.R."/>
            <person name="Hittinger C.T."/>
            <person name="Goeker M."/>
            <person name="Salamov A.A."/>
            <person name="Wisecaver J.H."/>
            <person name="Long T.M."/>
            <person name="Calvey C.H."/>
            <person name="Aerts A.L."/>
            <person name="Barry K.W."/>
            <person name="Choi C."/>
            <person name="Clum A."/>
            <person name="Coughlan A.Y."/>
            <person name="Deshpande S."/>
            <person name="Douglass A.P."/>
            <person name="Hanson S.J."/>
            <person name="Klenk H.-P."/>
            <person name="LaButti K.M."/>
            <person name="Lapidus A."/>
            <person name="Lindquist E.A."/>
            <person name="Lipzen A.M."/>
            <person name="Meier-Kolthoff J.P."/>
            <person name="Ohm R.A."/>
            <person name="Otillar R.P."/>
            <person name="Pangilinan J.L."/>
            <person name="Peng Y."/>
            <person name="Rokas A."/>
            <person name="Rosa C.A."/>
            <person name="Scheuner C."/>
            <person name="Sibirny A.A."/>
            <person name="Slot J.C."/>
            <person name="Stielow J.B."/>
            <person name="Sun H."/>
            <person name="Kurtzman C.P."/>
            <person name="Blackwell M."/>
            <person name="Grigoriev I.V."/>
            <person name="Jeffries T.W."/>
        </authorList>
    </citation>
    <scope>NUCLEOTIDE SEQUENCE [LARGE SCALE GENOMIC DNA]</scope>
    <source>
        <strain evidence="13 14">DSM 6958</strain>
    </source>
</reference>
<dbReference type="GO" id="GO:0008289">
    <property type="term" value="F:lipid binding"/>
    <property type="evidence" value="ECO:0007669"/>
    <property type="project" value="UniProtKB-KW"/>
</dbReference>
<dbReference type="Pfam" id="PF26545">
    <property type="entry name" value="Mdm34_N"/>
    <property type="match status" value="1"/>
</dbReference>
<evidence type="ECO:0000259" key="12">
    <source>
        <dbReference type="PROSITE" id="PS51847"/>
    </source>
</evidence>
<accession>A0A1E3PR98</accession>
<gene>
    <name evidence="10" type="primary">MDM34</name>
    <name evidence="13" type="ORF">NADFUDRAFT_81941</name>
</gene>
<name>A0A1E3PR98_9ASCO</name>
<evidence type="ECO:0000256" key="9">
    <source>
        <dbReference type="ARBA" id="ARBA00023136"/>
    </source>
</evidence>
<dbReference type="Proteomes" id="UP000095009">
    <property type="component" value="Unassembled WGS sequence"/>
</dbReference>
<feature type="region of interest" description="Disordered" evidence="11">
    <location>
        <begin position="363"/>
        <end position="389"/>
    </location>
</feature>
<feature type="compositionally biased region" description="Polar residues" evidence="11">
    <location>
        <begin position="363"/>
        <end position="383"/>
    </location>
</feature>
<keyword evidence="3 10" id="KW-1134">Transmembrane beta strand</keyword>
<evidence type="ECO:0000256" key="6">
    <source>
        <dbReference type="ARBA" id="ARBA00023055"/>
    </source>
</evidence>
<comment type="domain">
    <text evidence="10">Lacks alpha-helical transmembrane segments, suggesting that it resides in the membrane via beta-sheet conformations similar to those predicted for other outer membrane proteins and porin.</text>
</comment>
<dbReference type="InterPro" id="IPR027536">
    <property type="entry name" value="MDM34"/>
</dbReference>
<keyword evidence="6" id="KW-0445">Lipid transport</keyword>
<keyword evidence="5 10" id="KW-1000">Mitochondrion outer membrane</keyword>
<dbReference type="EMBL" id="KV454407">
    <property type="protein sequence ID" value="ODQ67472.1"/>
    <property type="molecule type" value="Genomic_DNA"/>
</dbReference>
<dbReference type="PANTHER" id="PTHR28185:SF1">
    <property type="entry name" value="MITOCHONDRIAL DISTRIBUTION AND MORPHOLOGY PROTEIN 34"/>
    <property type="match status" value="1"/>
</dbReference>
<proteinExistence type="inferred from homology"/>
<comment type="function">
    <text evidence="10">Component of the ERMES/MDM complex, which serves as a molecular tether to connect the endoplasmic reticulum (ER) and mitochondria. Components of this complex are involved in the control of mitochondrial shape and protein biogenesis, and function in nonvesicular lipid trafficking between the ER and mitochondria. MDM34 is required for the interaction of the ER-resident membrane protein MMM1 and the outer mitochondrial membrane-resident beta-barrel protein MDM10.</text>
</comment>
<dbReference type="PROSITE" id="PS51847">
    <property type="entry name" value="SMP"/>
    <property type="match status" value="1"/>
</dbReference>
<evidence type="ECO:0000256" key="7">
    <source>
        <dbReference type="ARBA" id="ARBA00023121"/>
    </source>
</evidence>
<keyword evidence="9 10" id="KW-0472">Membrane</keyword>
<dbReference type="PANTHER" id="PTHR28185">
    <property type="entry name" value="MITOCHONDRIAL DISTRIBUTION AND MORPHOLOGY PROTEIN 34"/>
    <property type="match status" value="1"/>
</dbReference>
<comment type="similarity">
    <text evidence="10">Belongs to the MDM34 family.</text>
</comment>
<keyword evidence="2" id="KW-0813">Transport</keyword>
<dbReference type="GO" id="GO:0007005">
    <property type="term" value="P:mitochondrion organization"/>
    <property type="evidence" value="ECO:0007669"/>
    <property type="project" value="InterPro"/>
</dbReference>
<evidence type="ECO:0000256" key="2">
    <source>
        <dbReference type="ARBA" id="ARBA00022448"/>
    </source>
</evidence>
<sequence length="503" mass="55675">MSFQFNWSSFKEQNFYERAKVLLTDALNKSNKPPILVDRIVVKDLDLGDTAPNLEILEIGDLADDRFRGIFKLNYDGNASITLSTKVQANPLNVYEQGLPSFASPQFISSCSSLAIPLNLTLSQIKLSGIIILVFSKAKGLTLVFRNDPLESITVSSTFDQVPVIAKFLQVQIENQIRLLFREELPTIIHRLSQKWTPAGSAILRASTLSTDTTDGKSLSSTSPKLKPVSLMDINPDLPALSPNNMLRISALCASQRTLSLFTPSIPDVFYRGNLERFNHSDDDDASVHGDDTSDIARMQSRNYYRHHHSKPKRRIINLRKKSVENVLEQKDREADVNSSTHTISSSVTTTVTVEDLTKQSNSMTINDNAKSPISLASSTSTPPGGFPQKLPAVPLINKDMGLSNNTAGFSLSSTKPLRDVKNKPVENVDSTLSPSLLLSSNYIPSIGPIMLSKRSQMKNNSEKREFYPNKRNAKEGYFMDYFNQNGISTTSSNDPPPPAYVA</sequence>
<evidence type="ECO:0000256" key="4">
    <source>
        <dbReference type="ARBA" id="ARBA00022692"/>
    </source>
</evidence>
<keyword evidence="8 10" id="KW-0496">Mitochondrion</keyword>
<evidence type="ECO:0000256" key="1">
    <source>
        <dbReference type="ARBA" id="ARBA00004370"/>
    </source>
</evidence>
<dbReference type="OrthoDB" id="17927at2759"/>
<evidence type="ECO:0000256" key="10">
    <source>
        <dbReference type="HAMAP-Rule" id="MF_03105"/>
    </source>
</evidence>
<evidence type="ECO:0000313" key="14">
    <source>
        <dbReference type="Proteomes" id="UP000095009"/>
    </source>
</evidence>
<dbReference type="CDD" id="cd21673">
    <property type="entry name" value="SMP_Mdm34"/>
    <property type="match status" value="1"/>
</dbReference>
<dbReference type="GO" id="GO:1990456">
    <property type="term" value="P:mitochondrion-endoplasmic reticulum membrane tethering"/>
    <property type="evidence" value="ECO:0007669"/>
    <property type="project" value="TreeGrafter"/>
</dbReference>
<dbReference type="GO" id="GO:0015914">
    <property type="term" value="P:phospholipid transport"/>
    <property type="evidence" value="ECO:0007669"/>
    <property type="project" value="TreeGrafter"/>
</dbReference>